<dbReference type="NCBIfam" id="NF007997">
    <property type="entry name" value="PRK10722.1"/>
    <property type="match status" value="1"/>
</dbReference>
<name>A0ABM6DN38_XENHO</name>
<accession>A0ABM6DN38</accession>
<reference evidence="3 4" key="1">
    <citation type="submission" date="2016-06" db="EMBL/GenBank/DDBJ databases">
        <title>Bacterial characters and pathogenicity of Xenorhabdus hominickii from an entomopathogenic nematode, Steinernema monticolum.</title>
        <authorList>
            <person name="Park Y."/>
            <person name="Kim Y."/>
        </authorList>
    </citation>
    <scope>NUCLEOTIDE SEQUENCE [LARGE SCALE GENOMIC DNA]</scope>
    <source>
        <strain evidence="3 4">ANU1</strain>
    </source>
</reference>
<feature type="region of interest" description="Disordered" evidence="2">
    <location>
        <begin position="234"/>
        <end position="296"/>
    </location>
</feature>
<keyword evidence="1" id="KW-0175">Coiled coil</keyword>
<evidence type="ECO:0008006" key="5">
    <source>
        <dbReference type="Google" id="ProtNLM"/>
    </source>
</evidence>
<evidence type="ECO:0000256" key="1">
    <source>
        <dbReference type="SAM" id="Coils"/>
    </source>
</evidence>
<feature type="compositionally biased region" description="Polar residues" evidence="2">
    <location>
        <begin position="278"/>
        <end position="288"/>
    </location>
</feature>
<protein>
    <recommendedName>
        <fullName evidence="5">Two-component system QseEF-associated lipoprotein QseG</fullName>
    </recommendedName>
</protein>
<feature type="compositionally biased region" description="Polar residues" evidence="2">
    <location>
        <begin position="242"/>
        <end position="259"/>
    </location>
</feature>
<gene>
    <name evidence="3" type="ORF">A9255_00850</name>
</gene>
<evidence type="ECO:0000256" key="2">
    <source>
        <dbReference type="SAM" id="MobiDB-lite"/>
    </source>
</evidence>
<dbReference type="Proteomes" id="UP000094600">
    <property type="component" value="Chromosome"/>
</dbReference>
<proteinExistence type="predicted"/>
<dbReference type="Pfam" id="PF13942">
    <property type="entry name" value="Lipoprotein_20"/>
    <property type="match status" value="1"/>
</dbReference>
<dbReference type="EMBL" id="CP016176">
    <property type="protein sequence ID" value="AOM39290.1"/>
    <property type="molecule type" value="Genomic_DNA"/>
</dbReference>
<evidence type="ECO:0000313" key="4">
    <source>
        <dbReference type="Proteomes" id="UP000094600"/>
    </source>
</evidence>
<keyword evidence="4" id="KW-1185">Reference proteome</keyword>
<organism evidence="3 4">
    <name type="scientific">Xenorhabdus hominickii</name>
    <dbReference type="NCBI Taxonomy" id="351679"/>
    <lineage>
        <taxon>Bacteria</taxon>
        <taxon>Pseudomonadati</taxon>
        <taxon>Pseudomonadota</taxon>
        <taxon>Gammaproteobacteria</taxon>
        <taxon>Enterobacterales</taxon>
        <taxon>Morganellaceae</taxon>
        <taxon>Xenorhabdus</taxon>
    </lineage>
</organism>
<evidence type="ECO:0000313" key="3">
    <source>
        <dbReference type="EMBL" id="AOM39290.1"/>
    </source>
</evidence>
<dbReference type="RefSeq" id="WP_069315059.1">
    <property type="nucleotide sequence ID" value="NZ_CAWNQJ010000068.1"/>
</dbReference>
<feature type="coiled-coil region" evidence="1">
    <location>
        <begin position="204"/>
        <end position="234"/>
    </location>
</feature>
<dbReference type="InterPro" id="IPR025262">
    <property type="entry name" value="QseG"/>
</dbReference>
<sequence length="296" mass="34355">MYNRFTYHFMMEMKQQDIVTKPIKKSAVKQPIMARVSTLSFRAVLLLFVPYLLVGCAKTTGADNLVSIAQSILPEHQVTDYRLKNCDSIWDITKLTAMENGLYWLRFMDCTDRLPPSEAREVAKRFSLTDWEQVFKQSILINKSTPSLAERRKIVENLNRYGVQFPVVLRPLLQLWREQQYLKINLAEEKMRFQRFQFDSDSKIDRLKETRTHLENELRSISRKLENLTDIERQLSSRKQDQSNVVTSGETGNVDGTDSSPRKRDTLSNQLEPEDKSATQPETQTKATSPEEKGAK</sequence>